<dbReference type="InterPro" id="IPR027417">
    <property type="entry name" value="P-loop_NTPase"/>
</dbReference>
<comment type="caution">
    <text evidence="2">The sequence shown here is derived from an EMBL/GenBank/DDBJ whole genome shotgun (WGS) entry which is preliminary data.</text>
</comment>
<organism evidence="2 3">
    <name type="scientific">Virgibacillus natechei</name>
    <dbReference type="NCBI Taxonomy" id="1216297"/>
    <lineage>
        <taxon>Bacteria</taxon>
        <taxon>Bacillati</taxon>
        <taxon>Bacillota</taxon>
        <taxon>Bacilli</taxon>
        <taxon>Bacillales</taxon>
        <taxon>Bacillaceae</taxon>
        <taxon>Virgibacillus</taxon>
    </lineage>
</organism>
<dbReference type="Proteomes" id="UP001519345">
    <property type="component" value="Unassembled WGS sequence"/>
</dbReference>
<evidence type="ECO:0000313" key="2">
    <source>
        <dbReference type="EMBL" id="MBP1969163.1"/>
    </source>
</evidence>
<evidence type="ECO:0000313" key="3">
    <source>
        <dbReference type="Proteomes" id="UP001519345"/>
    </source>
</evidence>
<protein>
    <submittedName>
        <fullName evidence="2">ABC-type lipoprotein export system ATPase subunit</fullName>
    </submittedName>
</protein>
<dbReference type="PANTHER" id="PTHR24220">
    <property type="entry name" value="IMPORT ATP-BINDING PROTEIN"/>
    <property type="match status" value="1"/>
</dbReference>
<dbReference type="SUPFAM" id="SSF52540">
    <property type="entry name" value="P-loop containing nucleoside triphosphate hydrolases"/>
    <property type="match status" value="1"/>
</dbReference>
<evidence type="ECO:0000259" key="1">
    <source>
        <dbReference type="Pfam" id="PF00005"/>
    </source>
</evidence>
<dbReference type="EMBL" id="JAGGKX010000004">
    <property type="protein sequence ID" value="MBP1969163.1"/>
    <property type="molecule type" value="Genomic_DNA"/>
</dbReference>
<dbReference type="Gene3D" id="3.40.50.300">
    <property type="entry name" value="P-loop containing nucleotide triphosphate hydrolases"/>
    <property type="match status" value="1"/>
</dbReference>
<dbReference type="PANTHER" id="PTHR24220:SF86">
    <property type="entry name" value="ABC TRANSPORTER ABCH.1"/>
    <property type="match status" value="1"/>
</dbReference>
<feature type="domain" description="ABC transporter" evidence="1">
    <location>
        <begin position="13"/>
        <end position="65"/>
    </location>
</feature>
<gene>
    <name evidence="2" type="ORF">J2Z83_001266</name>
</gene>
<sequence>MLPLTMDGKKTSDYKDELAEILKIVGLTERQNFAPRELSGGQQQRVAIARALIISPKLILADEPIGNLDSRSGTQIMELFKKINGEKGITIIQVTHSVDAAAYSTRLI</sequence>
<accession>A0ABS4IE10</accession>
<dbReference type="InterPro" id="IPR003439">
    <property type="entry name" value="ABC_transporter-like_ATP-bd"/>
</dbReference>
<keyword evidence="3" id="KW-1185">Reference proteome</keyword>
<name>A0ABS4IE10_9BACI</name>
<reference evidence="2 3" key="1">
    <citation type="submission" date="2021-03" db="EMBL/GenBank/DDBJ databases">
        <title>Genomic Encyclopedia of Type Strains, Phase IV (KMG-IV): sequencing the most valuable type-strain genomes for metagenomic binning, comparative biology and taxonomic classification.</title>
        <authorList>
            <person name="Goeker M."/>
        </authorList>
    </citation>
    <scope>NUCLEOTIDE SEQUENCE [LARGE SCALE GENOMIC DNA]</scope>
    <source>
        <strain evidence="2 3">DSM 25609</strain>
    </source>
</reference>
<proteinExistence type="predicted"/>
<keyword evidence="2" id="KW-0449">Lipoprotein</keyword>
<dbReference type="Pfam" id="PF00005">
    <property type="entry name" value="ABC_tran"/>
    <property type="match status" value="1"/>
</dbReference>
<dbReference type="InterPro" id="IPR015854">
    <property type="entry name" value="ABC_transpr_LolD-like"/>
</dbReference>